<keyword evidence="7" id="KW-1185">Reference proteome</keyword>
<dbReference type="Proteomes" id="UP000193711">
    <property type="component" value="Unassembled WGS sequence"/>
</dbReference>
<gene>
    <name evidence="6" type="ORF">SAMN06295885_3681</name>
</gene>
<dbReference type="PANTHER" id="PTHR30055:SF234">
    <property type="entry name" value="HTH-TYPE TRANSCRIPTIONAL REGULATOR BETI"/>
    <property type="match status" value="1"/>
</dbReference>
<name>A0A1X7PHM3_9MICO</name>
<dbReference type="InterPro" id="IPR001647">
    <property type="entry name" value="HTH_TetR"/>
</dbReference>
<evidence type="ECO:0000313" key="6">
    <source>
        <dbReference type="EMBL" id="SMH51046.1"/>
    </source>
</evidence>
<dbReference type="Pfam" id="PF17940">
    <property type="entry name" value="TetR_C_31"/>
    <property type="match status" value="1"/>
</dbReference>
<dbReference type="PROSITE" id="PS50977">
    <property type="entry name" value="HTH_TETR_2"/>
    <property type="match status" value="1"/>
</dbReference>
<evidence type="ECO:0000313" key="7">
    <source>
        <dbReference type="Proteomes" id="UP000193711"/>
    </source>
</evidence>
<feature type="DNA-binding region" description="H-T-H motif" evidence="4">
    <location>
        <begin position="34"/>
        <end position="53"/>
    </location>
</feature>
<evidence type="ECO:0000256" key="3">
    <source>
        <dbReference type="ARBA" id="ARBA00023163"/>
    </source>
</evidence>
<dbReference type="PANTHER" id="PTHR30055">
    <property type="entry name" value="HTH-TYPE TRANSCRIPTIONAL REGULATOR RUTR"/>
    <property type="match status" value="1"/>
</dbReference>
<dbReference type="Pfam" id="PF00440">
    <property type="entry name" value="TetR_N"/>
    <property type="match status" value="1"/>
</dbReference>
<accession>A0A1X7PHM3</accession>
<proteinExistence type="predicted"/>
<evidence type="ECO:0000256" key="1">
    <source>
        <dbReference type="ARBA" id="ARBA00023015"/>
    </source>
</evidence>
<reference evidence="7" key="1">
    <citation type="submission" date="2017-04" db="EMBL/GenBank/DDBJ databases">
        <authorList>
            <person name="Varghese N."/>
            <person name="Submissions S."/>
        </authorList>
    </citation>
    <scope>NUCLEOTIDE SEQUENCE [LARGE SCALE GENOMIC DNA]</scope>
    <source>
        <strain evidence="7">VKM Ac-2121</strain>
    </source>
</reference>
<feature type="domain" description="HTH tetR-type" evidence="5">
    <location>
        <begin position="11"/>
        <end position="71"/>
    </location>
</feature>
<dbReference type="RefSeq" id="WP_085478057.1">
    <property type="nucleotide sequence ID" value="NZ_FXBM01000004.1"/>
</dbReference>
<evidence type="ECO:0000256" key="2">
    <source>
        <dbReference type="ARBA" id="ARBA00023125"/>
    </source>
</evidence>
<dbReference type="EMBL" id="FXBM01000004">
    <property type="protein sequence ID" value="SMH51046.1"/>
    <property type="molecule type" value="Genomic_DNA"/>
</dbReference>
<evidence type="ECO:0000259" key="5">
    <source>
        <dbReference type="PROSITE" id="PS50977"/>
    </source>
</evidence>
<dbReference type="PRINTS" id="PR00455">
    <property type="entry name" value="HTHTETR"/>
</dbReference>
<dbReference type="Gene3D" id="1.10.357.10">
    <property type="entry name" value="Tetracycline Repressor, domain 2"/>
    <property type="match status" value="1"/>
</dbReference>
<dbReference type="InterPro" id="IPR050109">
    <property type="entry name" value="HTH-type_TetR-like_transc_reg"/>
</dbReference>
<dbReference type="AlphaFoldDB" id="A0A1X7PHM3"/>
<keyword evidence="3" id="KW-0804">Transcription</keyword>
<organism evidence="6 7">
    <name type="scientific">Rathayibacter oskolensis</name>
    <dbReference type="NCBI Taxonomy" id="1891671"/>
    <lineage>
        <taxon>Bacteria</taxon>
        <taxon>Bacillati</taxon>
        <taxon>Actinomycetota</taxon>
        <taxon>Actinomycetes</taxon>
        <taxon>Micrococcales</taxon>
        <taxon>Microbacteriaceae</taxon>
        <taxon>Rathayibacter</taxon>
    </lineage>
</organism>
<dbReference type="InterPro" id="IPR009057">
    <property type="entry name" value="Homeodomain-like_sf"/>
</dbReference>
<dbReference type="GO" id="GO:0003700">
    <property type="term" value="F:DNA-binding transcription factor activity"/>
    <property type="evidence" value="ECO:0007669"/>
    <property type="project" value="TreeGrafter"/>
</dbReference>
<dbReference type="OrthoDB" id="5242433at2"/>
<dbReference type="SUPFAM" id="SSF46689">
    <property type="entry name" value="Homeodomain-like"/>
    <property type="match status" value="1"/>
</dbReference>
<dbReference type="InterPro" id="IPR041583">
    <property type="entry name" value="TetR_C_31"/>
</dbReference>
<dbReference type="STRING" id="1891671.SAMN06295885_3681"/>
<protein>
    <submittedName>
        <fullName evidence="6">Transcriptional regulator, TetR family</fullName>
    </submittedName>
</protein>
<keyword evidence="2 4" id="KW-0238">DNA-binding</keyword>
<dbReference type="GO" id="GO:0000976">
    <property type="term" value="F:transcription cis-regulatory region binding"/>
    <property type="evidence" value="ECO:0007669"/>
    <property type="project" value="TreeGrafter"/>
</dbReference>
<sequence length="207" mass="21714">MAERTGRQRGSETRDALLRAAAAVVEREGIAAVTTRRVASEAGLPLGTVHYWFTDKADLLAGVIEVLIADVRAGIAEGDADDTLTARLAGIWERVTAVSTARQIALVEVTTHSLRTEGLQHLAREQYAAYSEASSAALRPWNEAADAQLPGGSRALTALVLAVFDGLTLAELADPGDPDRAAAIPLLSHLLENALAGTPGSPKSSEE</sequence>
<evidence type="ECO:0000256" key="4">
    <source>
        <dbReference type="PROSITE-ProRule" id="PRU00335"/>
    </source>
</evidence>
<keyword evidence="1" id="KW-0805">Transcription regulation</keyword>